<sequence>MRKYEIMYILKANLEEAARQEVVNGLHAIITSHEGTIDNVDDWGIKEFAYEIDGDMKGYYTVLKVTATTEGVQEFDRLSRINNNVVRHMIIKLEA</sequence>
<dbReference type="SUPFAM" id="SSF54995">
    <property type="entry name" value="Ribosomal protein S6"/>
    <property type="match status" value="1"/>
</dbReference>
<dbReference type="Gene3D" id="3.30.70.60">
    <property type="match status" value="1"/>
</dbReference>
<dbReference type="RefSeq" id="WP_022937236.1">
    <property type="nucleotide sequence ID" value="NZ_BAABZA010000001.1"/>
</dbReference>
<dbReference type="EMBL" id="JALDAW010000023">
    <property type="protein sequence ID" value="MDY5169711.1"/>
    <property type="molecule type" value="Genomic_DNA"/>
</dbReference>
<dbReference type="NCBIfam" id="TIGR00166">
    <property type="entry name" value="S6"/>
    <property type="match status" value="1"/>
</dbReference>
<dbReference type="InterPro" id="IPR035980">
    <property type="entry name" value="Ribosomal_bS6_sf"/>
</dbReference>
<dbReference type="GO" id="GO:0006412">
    <property type="term" value="P:translation"/>
    <property type="evidence" value="ECO:0007669"/>
    <property type="project" value="UniProtKB-UniRule"/>
</dbReference>
<dbReference type="GO" id="GO:0005840">
    <property type="term" value="C:ribosome"/>
    <property type="evidence" value="ECO:0007669"/>
    <property type="project" value="UniProtKB-KW"/>
</dbReference>
<evidence type="ECO:0000256" key="4">
    <source>
        <dbReference type="HAMAP-Rule" id="MF_00360"/>
    </source>
</evidence>
<dbReference type="PANTHER" id="PTHR21011">
    <property type="entry name" value="MITOCHONDRIAL 28S RIBOSOMAL PROTEIN S6"/>
    <property type="match status" value="1"/>
</dbReference>
<dbReference type="GO" id="GO:1990904">
    <property type="term" value="C:ribonucleoprotein complex"/>
    <property type="evidence" value="ECO:0007669"/>
    <property type="project" value="UniProtKB-KW"/>
</dbReference>
<evidence type="ECO:0000313" key="6">
    <source>
        <dbReference type="EMBL" id="PXX77100.1"/>
    </source>
</evidence>
<evidence type="ECO:0000313" key="7">
    <source>
        <dbReference type="Proteomes" id="UP000247612"/>
    </source>
</evidence>
<gene>
    <name evidence="4 5" type="primary">rpsF</name>
    <name evidence="6" type="ORF">DES51_11240</name>
    <name evidence="5" type="ORF">MQE39_16465</name>
</gene>
<organism evidence="6 7">
    <name type="scientific">Dielma fastidiosa</name>
    <dbReference type="NCBI Taxonomy" id="1034346"/>
    <lineage>
        <taxon>Bacteria</taxon>
        <taxon>Bacillati</taxon>
        <taxon>Bacillota</taxon>
        <taxon>Erysipelotrichia</taxon>
        <taxon>Erysipelotrichales</taxon>
        <taxon>Erysipelotrichaceae</taxon>
        <taxon>Dielma</taxon>
    </lineage>
</organism>
<keyword evidence="4" id="KW-0699">rRNA-binding</keyword>
<evidence type="ECO:0000256" key="1">
    <source>
        <dbReference type="ARBA" id="ARBA00009512"/>
    </source>
</evidence>
<dbReference type="AlphaFoldDB" id="A0A2V2FGR5"/>
<dbReference type="InterPro" id="IPR014717">
    <property type="entry name" value="Transl_elong_EF1B/ribsomal_bS6"/>
</dbReference>
<keyword evidence="4" id="KW-0687">Ribonucleoprotein</keyword>
<keyword evidence="7" id="KW-1185">Reference proteome</keyword>
<keyword evidence="4 6" id="KW-0689">Ribosomal protein</keyword>
<dbReference type="PANTHER" id="PTHR21011:SF1">
    <property type="entry name" value="SMALL RIBOSOMAL SUBUNIT PROTEIN BS6M"/>
    <property type="match status" value="1"/>
</dbReference>
<dbReference type="Pfam" id="PF01250">
    <property type="entry name" value="Ribosomal_S6"/>
    <property type="match status" value="1"/>
</dbReference>
<comment type="function">
    <text evidence="2 4">Binds together with bS18 to 16S ribosomal RNA.</text>
</comment>
<dbReference type="GO" id="GO:0070181">
    <property type="term" value="F:small ribosomal subunit rRNA binding"/>
    <property type="evidence" value="ECO:0007669"/>
    <property type="project" value="TreeGrafter"/>
</dbReference>
<dbReference type="EMBL" id="QJKH01000012">
    <property type="protein sequence ID" value="PXX77100.1"/>
    <property type="molecule type" value="Genomic_DNA"/>
</dbReference>
<keyword evidence="4" id="KW-0694">RNA-binding</keyword>
<name>A0A2V2FGR5_9FIRM</name>
<dbReference type="HAMAP" id="MF_00360">
    <property type="entry name" value="Ribosomal_bS6"/>
    <property type="match status" value="1"/>
</dbReference>
<dbReference type="InterPro" id="IPR000529">
    <property type="entry name" value="Ribosomal_bS6"/>
</dbReference>
<evidence type="ECO:0000256" key="2">
    <source>
        <dbReference type="ARBA" id="ARBA00035104"/>
    </source>
</evidence>
<reference evidence="5" key="2">
    <citation type="submission" date="2022-03" db="EMBL/GenBank/DDBJ databases">
        <title>First case of bacteraemia caused by Dielma fastidiosa in a patient hospitalised with diverticulitis.</title>
        <authorList>
            <person name="Forman-Ankjaer B."/>
            <person name="Hvid-Jensen F."/>
            <person name="Kobel C.M."/>
            <person name="Greve T."/>
        </authorList>
    </citation>
    <scope>NUCLEOTIDE SEQUENCE</scope>
    <source>
        <strain evidence="5">AUH_DF_2021</strain>
    </source>
</reference>
<dbReference type="GeneID" id="94440413"/>
<dbReference type="Proteomes" id="UP001276902">
    <property type="component" value="Unassembled WGS sequence"/>
</dbReference>
<comment type="caution">
    <text evidence="6">The sequence shown here is derived from an EMBL/GenBank/DDBJ whole genome shotgun (WGS) entry which is preliminary data.</text>
</comment>
<reference evidence="6 7" key="1">
    <citation type="submission" date="2018-05" db="EMBL/GenBank/DDBJ databases">
        <title>Genomic Encyclopedia of Type Strains, Phase IV (KMG-IV): sequencing the most valuable type-strain genomes for metagenomic binning, comparative biology and taxonomic classification.</title>
        <authorList>
            <person name="Goeker M."/>
        </authorList>
    </citation>
    <scope>NUCLEOTIDE SEQUENCE [LARGE SCALE GENOMIC DNA]</scope>
    <source>
        <strain evidence="6 7">JC118</strain>
    </source>
</reference>
<evidence type="ECO:0000256" key="3">
    <source>
        <dbReference type="ARBA" id="ARBA00035294"/>
    </source>
</evidence>
<dbReference type="GO" id="GO:0005737">
    <property type="term" value="C:cytoplasm"/>
    <property type="evidence" value="ECO:0007669"/>
    <property type="project" value="UniProtKB-ARBA"/>
</dbReference>
<dbReference type="OrthoDB" id="9812702at2"/>
<dbReference type="GO" id="GO:0003735">
    <property type="term" value="F:structural constituent of ribosome"/>
    <property type="evidence" value="ECO:0007669"/>
    <property type="project" value="InterPro"/>
</dbReference>
<dbReference type="Proteomes" id="UP000247612">
    <property type="component" value="Unassembled WGS sequence"/>
</dbReference>
<comment type="similarity">
    <text evidence="1 4">Belongs to the bacterial ribosomal protein bS6 family.</text>
</comment>
<accession>A0A2V2FGR5</accession>
<dbReference type="CDD" id="cd00473">
    <property type="entry name" value="bS6"/>
    <property type="match status" value="1"/>
</dbReference>
<proteinExistence type="inferred from homology"/>
<dbReference type="InterPro" id="IPR020814">
    <property type="entry name" value="Ribosomal_S6_plastid/chlpt"/>
</dbReference>
<evidence type="ECO:0000313" key="5">
    <source>
        <dbReference type="EMBL" id="MDY5169711.1"/>
    </source>
</evidence>
<protein>
    <recommendedName>
        <fullName evidence="3 4">Small ribosomal subunit protein bS6</fullName>
    </recommendedName>
</protein>
<dbReference type="STRING" id="1034346.GCA_000313565_00923"/>